<feature type="domain" description="Reverse transcriptase" evidence="1">
    <location>
        <begin position="1"/>
        <end position="206"/>
    </location>
</feature>
<keyword evidence="3" id="KW-1185">Reference proteome</keyword>
<evidence type="ECO:0000313" key="3">
    <source>
        <dbReference type="Proteomes" id="UP000694546"/>
    </source>
</evidence>
<reference evidence="2" key="2">
    <citation type="submission" date="2025-09" db="UniProtKB">
        <authorList>
            <consortium name="Ensembl"/>
        </authorList>
    </citation>
    <scope>IDENTIFICATION</scope>
</reference>
<dbReference type="Pfam" id="PF00078">
    <property type="entry name" value="RVT_1"/>
    <property type="match status" value="1"/>
</dbReference>
<proteinExistence type="predicted"/>
<dbReference type="PROSITE" id="PS50878">
    <property type="entry name" value="RT_POL"/>
    <property type="match status" value="1"/>
</dbReference>
<sequence>MQFGFRANHSTETANCFFVENIKSKLDKGGIVGAIFLDLKKAFDTVNHEILIHKMSYFNFSTSFTDWMRSYLSNRVQCVRVSGETSPPLRNELGVPQGSVLGPTLFSIYINDLPSVCTGCEIQIYADDTVIYVHAKTEAQAAAKLSDTMVHVRQWLTCSQLNLNVNKTVCMLFSKSKTVSHCEPNVCVSWEVIQTVTQFKYLGIILDSTLSFKHQVRKVVQITKYNLANFRYIRNCITTPVAKLYMNTMIIPHLTYCMTSWTQACSTTLRPILSLHKQALKVLEKNPKLYHHCNILNKYNLLSWENILKHSDACLIFKIINGKAPPPLCTFIQQK</sequence>
<protein>
    <recommendedName>
        <fullName evidence="1">Reverse transcriptase domain-containing protein</fullName>
    </recommendedName>
</protein>
<evidence type="ECO:0000313" key="2">
    <source>
        <dbReference type="Ensembl" id="ENSGMOP00000064206.1"/>
    </source>
</evidence>
<organism evidence="2 3">
    <name type="scientific">Gadus morhua</name>
    <name type="common">Atlantic cod</name>
    <dbReference type="NCBI Taxonomy" id="8049"/>
    <lineage>
        <taxon>Eukaryota</taxon>
        <taxon>Metazoa</taxon>
        <taxon>Chordata</taxon>
        <taxon>Craniata</taxon>
        <taxon>Vertebrata</taxon>
        <taxon>Euteleostomi</taxon>
        <taxon>Actinopterygii</taxon>
        <taxon>Neopterygii</taxon>
        <taxon>Teleostei</taxon>
        <taxon>Neoteleostei</taxon>
        <taxon>Acanthomorphata</taxon>
        <taxon>Zeiogadaria</taxon>
        <taxon>Gadariae</taxon>
        <taxon>Gadiformes</taxon>
        <taxon>Gadoidei</taxon>
        <taxon>Gadidae</taxon>
        <taxon>Gadus</taxon>
    </lineage>
</organism>
<evidence type="ECO:0000259" key="1">
    <source>
        <dbReference type="PROSITE" id="PS50878"/>
    </source>
</evidence>
<dbReference type="PANTHER" id="PTHR33332">
    <property type="entry name" value="REVERSE TRANSCRIPTASE DOMAIN-CONTAINING PROTEIN"/>
    <property type="match status" value="1"/>
</dbReference>
<dbReference type="Ensembl" id="ENSGMOT00000038107.1">
    <property type="protein sequence ID" value="ENSGMOP00000064206.1"/>
    <property type="gene ID" value="ENSGMOG00000025309.1"/>
</dbReference>
<dbReference type="Proteomes" id="UP000694546">
    <property type="component" value="Chromosome 7"/>
</dbReference>
<dbReference type="InterPro" id="IPR000477">
    <property type="entry name" value="RT_dom"/>
</dbReference>
<reference evidence="2" key="1">
    <citation type="submission" date="2025-08" db="UniProtKB">
        <authorList>
            <consortium name="Ensembl"/>
        </authorList>
    </citation>
    <scope>IDENTIFICATION</scope>
</reference>
<name>A0A8C5CSN4_GADMO</name>
<dbReference type="GeneTree" id="ENSGT01120000271879"/>
<dbReference type="SUPFAM" id="SSF56672">
    <property type="entry name" value="DNA/RNA polymerases"/>
    <property type="match status" value="1"/>
</dbReference>
<dbReference type="OMA" id="WASHIKA"/>
<dbReference type="InterPro" id="IPR043502">
    <property type="entry name" value="DNA/RNA_pol_sf"/>
</dbReference>
<dbReference type="AlphaFoldDB" id="A0A8C5CSN4"/>
<dbReference type="CDD" id="cd01650">
    <property type="entry name" value="RT_nLTR_like"/>
    <property type="match status" value="1"/>
</dbReference>
<accession>A0A8C5CSN4</accession>